<sequence>MIPWSVEIRWGKTNNKVRRLKEQVVLENVKSEDLFIEQHAFLADTITKLESYALKYQEQIDLIMNCYQETEHPDLKERFQKKLDKNFEIWNLNRIPFGSWSIEKNIY</sequence>
<gene>
    <name evidence="1" type="ORF">DGYR_LOCUS13881</name>
</gene>
<organism evidence="1 2">
    <name type="scientific">Dimorphilus gyrociliatus</name>
    <dbReference type="NCBI Taxonomy" id="2664684"/>
    <lineage>
        <taxon>Eukaryota</taxon>
        <taxon>Metazoa</taxon>
        <taxon>Spiralia</taxon>
        <taxon>Lophotrochozoa</taxon>
        <taxon>Annelida</taxon>
        <taxon>Polychaeta</taxon>
        <taxon>Polychaeta incertae sedis</taxon>
        <taxon>Dinophilidae</taxon>
        <taxon>Dimorphilus</taxon>
    </lineage>
</organism>
<dbReference type="AlphaFoldDB" id="A0A7I8WEK5"/>
<accession>A0A7I8WEK5</accession>
<keyword evidence="2" id="KW-1185">Reference proteome</keyword>
<proteinExistence type="predicted"/>
<evidence type="ECO:0000313" key="2">
    <source>
        <dbReference type="Proteomes" id="UP000549394"/>
    </source>
</evidence>
<dbReference type="Proteomes" id="UP000549394">
    <property type="component" value="Unassembled WGS sequence"/>
</dbReference>
<evidence type="ECO:0000313" key="1">
    <source>
        <dbReference type="EMBL" id="CAD5126645.1"/>
    </source>
</evidence>
<dbReference type="EMBL" id="CAJFCJ010000068">
    <property type="protein sequence ID" value="CAD5126645.1"/>
    <property type="molecule type" value="Genomic_DNA"/>
</dbReference>
<name>A0A7I8WEK5_9ANNE</name>
<comment type="caution">
    <text evidence="1">The sequence shown here is derived from an EMBL/GenBank/DDBJ whole genome shotgun (WGS) entry which is preliminary data.</text>
</comment>
<reference evidence="1 2" key="1">
    <citation type="submission" date="2020-08" db="EMBL/GenBank/DDBJ databases">
        <authorList>
            <person name="Hejnol A."/>
        </authorList>
    </citation>
    <scope>NUCLEOTIDE SEQUENCE [LARGE SCALE GENOMIC DNA]</scope>
</reference>
<protein>
    <submittedName>
        <fullName evidence="1">DgyrCDS14725</fullName>
    </submittedName>
</protein>